<gene>
    <name evidence="18" type="ORF">DI569_08385</name>
</gene>
<dbReference type="PANTHER" id="PTHR44936:SF5">
    <property type="entry name" value="SENSOR HISTIDINE KINASE ENVZ"/>
    <property type="match status" value="1"/>
</dbReference>
<evidence type="ECO:0000256" key="5">
    <source>
        <dbReference type="ARBA" id="ARBA00022519"/>
    </source>
</evidence>
<feature type="domain" description="Histidine kinase" evidence="16">
    <location>
        <begin position="241"/>
        <end position="440"/>
    </location>
</feature>
<evidence type="ECO:0000256" key="8">
    <source>
        <dbReference type="ARBA" id="ARBA00022692"/>
    </source>
</evidence>
<dbReference type="CDD" id="cd06225">
    <property type="entry name" value="HAMP"/>
    <property type="match status" value="1"/>
</dbReference>
<evidence type="ECO:0000313" key="19">
    <source>
        <dbReference type="Proteomes" id="UP000248597"/>
    </source>
</evidence>
<dbReference type="PROSITE" id="PS50885">
    <property type="entry name" value="HAMP"/>
    <property type="match status" value="1"/>
</dbReference>
<evidence type="ECO:0000256" key="2">
    <source>
        <dbReference type="ARBA" id="ARBA00004429"/>
    </source>
</evidence>
<keyword evidence="5" id="KW-0997">Cell inner membrane</keyword>
<dbReference type="EMBL" id="QFPJ01000015">
    <property type="protein sequence ID" value="PZQ22319.1"/>
    <property type="molecule type" value="Genomic_DNA"/>
</dbReference>
<feature type="transmembrane region" description="Helical" evidence="15">
    <location>
        <begin position="12"/>
        <end position="31"/>
    </location>
</feature>
<keyword evidence="13" id="KW-0902">Two-component regulatory system</keyword>
<dbReference type="InterPro" id="IPR003660">
    <property type="entry name" value="HAMP_dom"/>
</dbReference>
<reference evidence="18 19" key="1">
    <citation type="submission" date="2017-08" db="EMBL/GenBank/DDBJ databases">
        <title>Infants hospitalized years apart are colonized by the same room-sourced microbial strains.</title>
        <authorList>
            <person name="Brooks B."/>
            <person name="Olm M.R."/>
            <person name="Firek B.A."/>
            <person name="Baker R."/>
            <person name="Thomas B.C."/>
            <person name="Morowitz M.J."/>
            <person name="Banfield J.F."/>
        </authorList>
    </citation>
    <scope>NUCLEOTIDE SEQUENCE [LARGE SCALE GENOMIC DNA]</scope>
    <source>
        <strain evidence="18">S2_005_003_R2_47</strain>
    </source>
</reference>
<dbReference type="InterPro" id="IPR005467">
    <property type="entry name" value="His_kinase_dom"/>
</dbReference>
<dbReference type="SMART" id="SM00388">
    <property type="entry name" value="HisKA"/>
    <property type="match status" value="1"/>
</dbReference>
<organism evidence="18 19">
    <name type="scientific">Sphingopyxis macrogoltabida</name>
    <name type="common">Sphingomonas macrogoltabidus</name>
    <dbReference type="NCBI Taxonomy" id="33050"/>
    <lineage>
        <taxon>Bacteria</taxon>
        <taxon>Pseudomonadati</taxon>
        <taxon>Pseudomonadota</taxon>
        <taxon>Alphaproteobacteria</taxon>
        <taxon>Sphingomonadales</taxon>
        <taxon>Sphingomonadaceae</taxon>
        <taxon>Sphingopyxis</taxon>
    </lineage>
</organism>
<evidence type="ECO:0000313" key="18">
    <source>
        <dbReference type="EMBL" id="PZQ22319.1"/>
    </source>
</evidence>
<dbReference type="PRINTS" id="PR00344">
    <property type="entry name" value="BCTRLSENSOR"/>
</dbReference>
<dbReference type="SUPFAM" id="SSF47384">
    <property type="entry name" value="Homodimeric domain of signal transducing histidine kinase"/>
    <property type="match status" value="1"/>
</dbReference>
<keyword evidence="14 15" id="KW-0472">Membrane</keyword>
<evidence type="ECO:0000256" key="12">
    <source>
        <dbReference type="ARBA" id="ARBA00022989"/>
    </source>
</evidence>
<comment type="catalytic activity">
    <reaction evidence="1">
        <text>ATP + protein L-histidine = ADP + protein N-phospho-L-histidine.</text>
        <dbReference type="EC" id="2.7.13.3"/>
    </reaction>
</comment>
<dbReference type="Pfam" id="PF00672">
    <property type="entry name" value="HAMP"/>
    <property type="match status" value="1"/>
</dbReference>
<dbReference type="SMART" id="SM00387">
    <property type="entry name" value="HATPase_c"/>
    <property type="match status" value="1"/>
</dbReference>
<dbReference type="GO" id="GO:0005886">
    <property type="term" value="C:plasma membrane"/>
    <property type="evidence" value="ECO:0007669"/>
    <property type="project" value="UniProtKB-SubCell"/>
</dbReference>
<evidence type="ECO:0000256" key="3">
    <source>
        <dbReference type="ARBA" id="ARBA00012438"/>
    </source>
</evidence>
<name>A0A2W5L1Y6_SPHMC</name>
<feature type="domain" description="HAMP" evidence="17">
    <location>
        <begin position="182"/>
        <end position="233"/>
    </location>
</feature>
<evidence type="ECO:0000256" key="13">
    <source>
        <dbReference type="ARBA" id="ARBA00023012"/>
    </source>
</evidence>
<accession>A0A2W5L1Y6</accession>
<keyword evidence="10 18" id="KW-0418">Kinase</keyword>
<dbReference type="InterPro" id="IPR004358">
    <property type="entry name" value="Sig_transdc_His_kin-like_C"/>
</dbReference>
<dbReference type="GO" id="GO:0000155">
    <property type="term" value="F:phosphorelay sensor kinase activity"/>
    <property type="evidence" value="ECO:0007669"/>
    <property type="project" value="InterPro"/>
</dbReference>
<protein>
    <recommendedName>
        <fullName evidence="3">histidine kinase</fullName>
        <ecNumber evidence="3">2.7.13.3</ecNumber>
    </recommendedName>
</protein>
<dbReference type="SUPFAM" id="SSF55874">
    <property type="entry name" value="ATPase domain of HSP90 chaperone/DNA topoisomerase II/histidine kinase"/>
    <property type="match status" value="1"/>
</dbReference>
<dbReference type="InterPro" id="IPR036890">
    <property type="entry name" value="HATPase_C_sf"/>
</dbReference>
<sequence>MRLRLPEAMVGRILLVLIAAILLELLGNLALQKWQERELLSDREIERIAGRLSAAEAAILTLPPRDRGDRLHDLADGDLSLNWVPRTVITDFSASFAQLQSLRARLVKAAPRLAPRALRLTLMPSAERGKRDLVGALQIADGSFITFRLSPYLGAPPDPRLVILLHLLLVAAVLSVALVMIRALVRPLSDLAAAADRTSGGRASPIATDGPAEVRRVAKAFSAMQDRLFRAMDDQTQALVAVSHDLRTPIQRLRLRTALLRDDDARDAMGEDLAEMESFIEATLSYFRSGEDEAPRLIDAAALVATVVDTAADLGDDITYRGLDELLVMGRPVTIRRILANLTDNARRHAGRIEMTLRAEGADRFTIDIDDDGPGIPADRRDEALLPFRRLDEARARECGGAGIGLAAAHKAATSMGGSLTLRDSALGGLGVNLSLPRGDMPSA</sequence>
<evidence type="ECO:0000256" key="15">
    <source>
        <dbReference type="SAM" id="Phobius"/>
    </source>
</evidence>
<feature type="transmembrane region" description="Helical" evidence="15">
    <location>
        <begin position="161"/>
        <end position="181"/>
    </location>
</feature>
<keyword evidence="4" id="KW-1003">Cell membrane</keyword>
<dbReference type="AlphaFoldDB" id="A0A2W5L1Y6"/>
<dbReference type="Proteomes" id="UP000248597">
    <property type="component" value="Unassembled WGS sequence"/>
</dbReference>
<dbReference type="Pfam" id="PF02518">
    <property type="entry name" value="HATPase_c"/>
    <property type="match status" value="1"/>
</dbReference>
<dbReference type="PANTHER" id="PTHR44936">
    <property type="entry name" value="SENSOR PROTEIN CREC"/>
    <property type="match status" value="1"/>
</dbReference>
<keyword evidence="11" id="KW-0067">ATP-binding</keyword>
<dbReference type="InterPro" id="IPR050980">
    <property type="entry name" value="2C_sensor_his_kinase"/>
</dbReference>
<evidence type="ECO:0000256" key="6">
    <source>
        <dbReference type="ARBA" id="ARBA00022553"/>
    </source>
</evidence>
<keyword evidence="12 15" id="KW-1133">Transmembrane helix</keyword>
<evidence type="ECO:0000256" key="14">
    <source>
        <dbReference type="ARBA" id="ARBA00023136"/>
    </source>
</evidence>
<dbReference type="InterPro" id="IPR003594">
    <property type="entry name" value="HATPase_dom"/>
</dbReference>
<comment type="subcellular location">
    <subcellularLocation>
        <location evidence="2">Cell inner membrane</location>
        <topology evidence="2">Multi-pass membrane protein</topology>
    </subcellularLocation>
</comment>
<dbReference type="EC" id="2.7.13.3" evidence="3"/>
<keyword evidence="7" id="KW-0808">Transferase</keyword>
<dbReference type="Gene3D" id="1.10.287.130">
    <property type="match status" value="1"/>
</dbReference>
<dbReference type="Gene3D" id="3.30.565.10">
    <property type="entry name" value="Histidine kinase-like ATPase, C-terminal domain"/>
    <property type="match status" value="1"/>
</dbReference>
<evidence type="ECO:0000256" key="7">
    <source>
        <dbReference type="ARBA" id="ARBA00022679"/>
    </source>
</evidence>
<evidence type="ECO:0000256" key="9">
    <source>
        <dbReference type="ARBA" id="ARBA00022741"/>
    </source>
</evidence>
<dbReference type="InterPro" id="IPR036097">
    <property type="entry name" value="HisK_dim/P_sf"/>
</dbReference>
<evidence type="ECO:0000259" key="17">
    <source>
        <dbReference type="PROSITE" id="PS50885"/>
    </source>
</evidence>
<dbReference type="GO" id="GO:0005524">
    <property type="term" value="F:ATP binding"/>
    <property type="evidence" value="ECO:0007669"/>
    <property type="project" value="UniProtKB-KW"/>
</dbReference>
<dbReference type="PROSITE" id="PS50109">
    <property type="entry name" value="HIS_KIN"/>
    <property type="match status" value="1"/>
</dbReference>
<evidence type="ECO:0000256" key="10">
    <source>
        <dbReference type="ARBA" id="ARBA00022777"/>
    </source>
</evidence>
<keyword evidence="6" id="KW-0597">Phosphoprotein</keyword>
<dbReference type="InterPro" id="IPR003661">
    <property type="entry name" value="HisK_dim/P_dom"/>
</dbReference>
<evidence type="ECO:0000256" key="11">
    <source>
        <dbReference type="ARBA" id="ARBA00022840"/>
    </source>
</evidence>
<dbReference type="SMART" id="SM00304">
    <property type="entry name" value="HAMP"/>
    <property type="match status" value="1"/>
</dbReference>
<keyword evidence="8 15" id="KW-0812">Transmembrane</keyword>
<evidence type="ECO:0000256" key="1">
    <source>
        <dbReference type="ARBA" id="ARBA00000085"/>
    </source>
</evidence>
<comment type="caution">
    <text evidence="18">The sequence shown here is derived from an EMBL/GenBank/DDBJ whole genome shotgun (WGS) entry which is preliminary data.</text>
</comment>
<evidence type="ECO:0000259" key="16">
    <source>
        <dbReference type="PROSITE" id="PS50109"/>
    </source>
</evidence>
<evidence type="ECO:0000256" key="4">
    <source>
        <dbReference type="ARBA" id="ARBA00022475"/>
    </source>
</evidence>
<proteinExistence type="predicted"/>
<keyword evidence="9" id="KW-0547">Nucleotide-binding</keyword>